<protein>
    <submittedName>
        <fullName evidence="1">DUF1631 family protein</fullName>
    </submittedName>
</protein>
<dbReference type="Pfam" id="PF07793">
    <property type="entry name" value="DUF1631"/>
    <property type="match status" value="2"/>
</dbReference>
<evidence type="ECO:0000313" key="1">
    <source>
        <dbReference type="EMBL" id="MFC3683242.1"/>
    </source>
</evidence>
<dbReference type="RefSeq" id="WP_382172277.1">
    <property type="nucleotide sequence ID" value="NZ_JBHRXX010000002.1"/>
</dbReference>
<comment type="caution">
    <text evidence="1">The sequence shown here is derived from an EMBL/GenBank/DDBJ whole genome shotgun (WGS) entry which is preliminary data.</text>
</comment>
<dbReference type="InterPro" id="IPR012434">
    <property type="entry name" value="DUF1631"/>
</dbReference>
<evidence type="ECO:0000313" key="2">
    <source>
        <dbReference type="Proteomes" id="UP001595729"/>
    </source>
</evidence>
<proteinExistence type="predicted"/>
<dbReference type="EMBL" id="JBHRXX010000002">
    <property type="protein sequence ID" value="MFC3683242.1"/>
    <property type="molecule type" value="Genomic_DNA"/>
</dbReference>
<keyword evidence="2" id="KW-1185">Reference proteome</keyword>
<name>A0ABV7W2I2_9BURK</name>
<reference evidence="2" key="1">
    <citation type="journal article" date="2019" name="Int. J. Syst. Evol. Microbiol.">
        <title>The Global Catalogue of Microorganisms (GCM) 10K type strain sequencing project: providing services to taxonomists for standard genome sequencing and annotation.</title>
        <authorList>
            <consortium name="The Broad Institute Genomics Platform"/>
            <consortium name="The Broad Institute Genome Sequencing Center for Infectious Disease"/>
            <person name="Wu L."/>
            <person name="Ma J."/>
        </authorList>
    </citation>
    <scope>NUCLEOTIDE SEQUENCE [LARGE SCALE GENOMIC DNA]</scope>
    <source>
        <strain evidence="2">KCTC 42501</strain>
    </source>
</reference>
<accession>A0ABV7W2I2</accession>
<sequence>MNARTYTPFDSCLKAALVLSGEWIPRWLDLLHAALVHREATGATHEKRAFGHARSVLIECRGQLADSLVTAFSSAVHADVARDNGSPTAASRKPRASLSLDDLTLMDHHEVQASVELARLQQVVKMAVEDELITLSALLSAARGLRTVRAEANPLRPDVVIDTLMAVLAKLRIDEAARLHWLHAGAVSLGQELGRFYAALVRHLEADGVQPAGYVVVPTVLPARPVHTSVSDHGEDRPSGADADGAPLVLTLDHLHRLLVGNLAQGGAGVSDHGASGSGNALVRTLAAEVVTLMLRTIAEDRRLLTPVRDLVMQLKPALLHLAKTDPRFFADRDNPARRLLDAITARSLAYIHEQDTGFGEFAGQVLHTVQSLQALSADLPERVVACMQRMESLGLTDQGPAMQTLVRVEQRHLLAERVAREIRARDDFGRAPALVKRFLCGPWAQAVAHARLSADILGELAAQPDLLEACDAPSDRYMGILTDLLWSCQLAQASQNRPRLVRVVPVVLRTLREGLDAIDFPRPQAESFFQALMGLHEAAYKSHRSDELLKAGLRRQEEPAAAPEPWLQGHEARESGFIDTQLMVTEFADTEPATCRQPLGSGDTLAVGAWIELQYTDHVQRCQLRWASPHRTLFLFATAEGQSVSLTRQGMDRLEASGQLRVVAEHGVVDEALAAVARLAWVNSGKLA</sequence>
<gene>
    <name evidence="1" type="ORF">ACFOPI_06525</name>
</gene>
<organism evidence="1 2">
    <name type="scientific">Hydrogenophaga luteola</name>
    <dbReference type="NCBI Taxonomy" id="1591122"/>
    <lineage>
        <taxon>Bacteria</taxon>
        <taxon>Pseudomonadati</taxon>
        <taxon>Pseudomonadota</taxon>
        <taxon>Betaproteobacteria</taxon>
        <taxon>Burkholderiales</taxon>
        <taxon>Comamonadaceae</taxon>
        <taxon>Hydrogenophaga</taxon>
    </lineage>
</organism>
<dbReference type="Proteomes" id="UP001595729">
    <property type="component" value="Unassembled WGS sequence"/>
</dbReference>